<reference evidence="2 3" key="1">
    <citation type="journal article" date="2017" name="Int. J. Syst. Evol. Microbiol.">
        <title>Arachidicoccus ginsenosidivorans sp. nov., with ginsenoside-converting activity isolated from ginseng cultivating soil.</title>
        <authorList>
            <person name="Siddiqi M.Z."/>
            <person name="Aslam Z."/>
            <person name="Im W.T."/>
        </authorList>
    </citation>
    <scope>NUCLEOTIDE SEQUENCE [LARGE SCALE GENOMIC DNA]</scope>
    <source>
        <strain evidence="2 3">Gsoil 809</strain>
    </source>
</reference>
<dbReference type="Pfam" id="PF13568">
    <property type="entry name" value="OMP_b-brl_2"/>
    <property type="match status" value="1"/>
</dbReference>
<feature type="domain" description="Outer membrane protein beta-barrel" evidence="1">
    <location>
        <begin position="1"/>
        <end position="109"/>
    </location>
</feature>
<sequence length="136" mass="14664">MAKFNFPLNQNQRLKFFVQAGPFISFLVGAKQLVKTADLKVYLDKAGQQQIPPEAVAAFFGTKLDTAINAKGELHKTNVGVQGAIGLSYNFGPGKLFIEGGGNYGFIDMQKGAEHGKNRIGAATVALGYALSIWER</sequence>
<keyword evidence="3" id="KW-1185">Reference proteome</keyword>
<dbReference type="Proteomes" id="UP000321291">
    <property type="component" value="Chromosome"/>
</dbReference>
<dbReference type="AlphaFoldDB" id="A0A5B8VIM3"/>
<dbReference type="KEGG" id="agi:FSB73_04360"/>
<name>A0A5B8VIM3_9BACT</name>
<dbReference type="EMBL" id="CP042434">
    <property type="protein sequence ID" value="QEC71023.1"/>
    <property type="molecule type" value="Genomic_DNA"/>
</dbReference>
<gene>
    <name evidence="2" type="ORF">FSB73_04360</name>
</gene>
<protein>
    <submittedName>
        <fullName evidence="2">Outer membrane beta-barrel protein</fullName>
    </submittedName>
</protein>
<dbReference type="InterPro" id="IPR025665">
    <property type="entry name" value="Beta-barrel_OMP_2"/>
</dbReference>
<evidence type="ECO:0000313" key="3">
    <source>
        <dbReference type="Proteomes" id="UP000321291"/>
    </source>
</evidence>
<accession>A0A5B8VIM3</accession>
<proteinExistence type="predicted"/>
<evidence type="ECO:0000313" key="2">
    <source>
        <dbReference type="EMBL" id="QEC71023.1"/>
    </source>
</evidence>
<dbReference type="OrthoDB" id="947434at2"/>
<evidence type="ECO:0000259" key="1">
    <source>
        <dbReference type="Pfam" id="PF13568"/>
    </source>
</evidence>
<organism evidence="2 3">
    <name type="scientific">Arachidicoccus ginsenosidivorans</name>
    <dbReference type="NCBI Taxonomy" id="496057"/>
    <lineage>
        <taxon>Bacteria</taxon>
        <taxon>Pseudomonadati</taxon>
        <taxon>Bacteroidota</taxon>
        <taxon>Chitinophagia</taxon>
        <taxon>Chitinophagales</taxon>
        <taxon>Chitinophagaceae</taxon>
        <taxon>Arachidicoccus</taxon>
    </lineage>
</organism>